<evidence type="ECO:0000313" key="9">
    <source>
        <dbReference type="EMBL" id="GFR27158.1"/>
    </source>
</evidence>
<comment type="similarity">
    <text evidence="2">Belongs to the NOP14 family.</text>
</comment>
<evidence type="ECO:0000256" key="6">
    <source>
        <dbReference type="ARBA" id="ARBA00024695"/>
    </source>
</evidence>
<dbReference type="InterPro" id="IPR007276">
    <property type="entry name" value="Nop14"/>
</dbReference>
<dbReference type="AlphaFoldDB" id="A0A8X6JIY4"/>
<evidence type="ECO:0000256" key="8">
    <source>
        <dbReference type="SAM" id="MobiDB-lite"/>
    </source>
</evidence>
<dbReference type="PANTHER" id="PTHR23183">
    <property type="entry name" value="NOP14"/>
    <property type="match status" value="1"/>
</dbReference>
<evidence type="ECO:0000256" key="5">
    <source>
        <dbReference type="ARBA" id="ARBA00023242"/>
    </source>
</evidence>
<dbReference type="EMBL" id="BMAO01008876">
    <property type="protein sequence ID" value="GFR27158.1"/>
    <property type="molecule type" value="Genomic_DNA"/>
</dbReference>
<dbReference type="GO" id="GO:0030692">
    <property type="term" value="C:Noc4p-Nop14p complex"/>
    <property type="evidence" value="ECO:0007669"/>
    <property type="project" value="TreeGrafter"/>
</dbReference>
<comment type="function">
    <text evidence="6">Involved in nucleolar processing of pre-18S ribosomal RNA. Has a role in the nuclear export of 40S pre-ribosomal subunit to the cytoplasm.</text>
</comment>
<evidence type="ECO:0000256" key="2">
    <source>
        <dbReference type="ARBA" id="ARBA00007466"/>
    </source>
</evidence>
<comment type="caution">
    <text evidence="9">The sequence shown here is derived from an EMBL/GenBank/DDBJ whole genome shotgun (WGS) entry which is preliminary data.</text>
</comment>
<dbReference type="GO" id="GO:0032040">
    <property type="term" value="C:small-subunit processome"/>
    <property type="evidence" value="ECO:0007669"/>
    <property type="project" value="InterPro"/>
</dbReference>
<dbReference type="Proteomes" id="UP000887116">
    <property type="component" value="Unassembled WGS sequence"/>
</dbReference>
<sequence>MVKQVFKKNKNFKGEGNPFNLKLNREKHTVLGKKPRGTKGLRCISRAQSHMKRKELYNKSKKIANKANNFVDRRLLDESAEDSITARLVKERKKRLKKNIFNLNEENLTHKGVPLHLAKDLDEVPGSDDDEQLDAAFVSKAHFGGFSAKDQENLSHKELIEQLILQSKEKKQEQKLEKEFTTDLTKQLNVEWKNFIHNVNTHKKEPLEVIEPIQTDKNKSLQASNKEESVQVTSKQEPMQITDKESMKIRNKEDTRRSEVQVINTVEQMPPDKQKQLSNESKAFDIYKNLLMFTMRSTPQVATKTAEELEKEKQKKQLKLETERRLRMADDKEMKAKSVNHLSVDSILDDFDLQPVTEDYPHDKKVIADEDSDYSDSDESMDSEMSDHMIEDNSYVKSMKNQSDTKSCYADESFSIPANMDEFEEFLEANKCVSSEEKLETIGKILKPCFNAKSETKLNKLATFFGILIEYGLKHFKNNPTISENIVPHLFDIIEVTSLKSSRKILSLLDQEQELFQKCPAKKKKKNFPKVEVVLLLKYCSVLYSVSDFIHPVITPAVLFMCDILASEFFINFQNIESRLCICSIILDCVTLSKRLVPEAVCFLNKLLKLTFPFKDESLKIATGSKINLIISEKQNCNDINYLKPDESSSFDSRKLSIILKSVNLLQKFAALYQYLPSFTHLFKETLINCAQLPIEYYPDILKNSVSQLVQEIKKNDNKLVPLTFPKVKPKPLELFEPSYESKFCKIDNVDKRLRILKNVQQKIKKENKDMVREMRRDVQVVASEKLKEELQSDAERKRKVKELYHDIACERGDYKKMLAAMK</sequence>
<evidence type="ECO:0000256" key="4">
    <source>
        <dbReference type="ARBA" id="ARBA00022552"/>
    </source>
</evidence>
<evidence type="ECO:0000256" key="1">
    <source>
        <dbReference type="ARBA" id="ARBA00004604"/>
    </source>
</evidence>
<accession>A0A8X6JIY4</accession>
<reference evidence="9" key="1">
    <citation type="submission" date="2020-07" db="EMBL/GenBank/DDBJ databases">
        <title>Multicomponent nature underlies the extraordinary mechanical properties of spider dragline silk.</title>
        <authorList>
            <person name="Kono N."/>
            <person name="Nakamura H."/>
            <person name="Mori M."/>
            <person name="Yoshida Y."/>
            <person name="Ohtoshi R."/>
            <person name="Malay A.D."/>
            <person name="Moran D.A.P."/>
            <person name="Tomita M."/>
            <person name="Numata K."/>
            <person name="Arakawa K."/>
        </authorList>
    </citation>
    <scope>NUCLEOTIDE SEQUENCE</scope>
</reference>
<feature type="region of interest" description="Disordered" evidence="8">
    <location>
        <begin position="216"/>
        <end position="239"/>
    </location>
</feature>
<dbReference type="GO" id="GO:0030490">
    <property type="term" value="P:maturation of SSU-rRNA"/>
    <property type="evidence" value="ECO:0007669"/>
    <property type="project" value="TreeGrafter"/>
</dbReference>
<evidence type="ECO:0000256" key="3">
    <source>
        <dbReference type="ARBA" id="ARBA00022517"/>
    </source>
</evidence>
<keyword evidence="3" id="KW-0690">Ribosome biogenesis</keyword>
<keyword evidence="7" id="KW-0175">Coiled coil</keyword>
<name>A0A8X6JIY4_TRICU</name>
<gene>
    <name evidence="9" type="primary">Nop14</name>
    <name evidence="9" type="ORF">TNCT_639171</name>
</gene>
<feature type="compositionally biased region" description="Polar residues" evidence="8">
    <location>
        <begin position="230"/>
        <end position="239"/>
    </location>
</feature>
<evidence type="ECO:0000256" key="7">
    <source>
        <dbReference type="SAM" id="Coils"/>
    </source>
</evidence>
<keyword evidence="4" id="KW-0698">rRNA processing</keyword>
<comment type="subcellular location">
    <subcellularLocation>
        <location evidence="1">Nucleus</location>
        <location evidence="1">Nucleolus</location>
    </subcellularLocation>
</comment>
<evidence type="ECO:0000313" key="10">
    <source>
        <dbReference type="Proteomes" id="UP000887116"/>
    </source>
</evidence>
<proteinExistence type="inferred from homology"/>
<organism evidence="9 10">
    <name type="scientific">Trichonephila clavata</name>
    <name type="common">Joro spider</name>
    <name type="synonym">Nephila clavata</name>
    <dbReference type="NCBI Taxonomy" id="2740835"/>
    <lineage>
        <taxon>Eukaryota</taxon>
        <taxon>Metazoa</taxon>
        <taxon>Ecdysozoa</taxon>
        <taxon>Arthropoda</taxon>
        <taxon>Chelicerata</taxon>
        <taxon>Arachnida</taxon>
        <taxon>Araneae</taxon>
        <taxon>Araneomorphae</taxon>
        <taxon>Entelegynae</taxon>
        <taxon>Araneoidea</taxon>
        <taxon>Nephilidae</taxon>
        <taxon>Trichonephila</taxon>
    </lineage>
</organism>
<feature type="compositionally biased region" description="Basic and acidic residues" evidence="8">
    <location>
        <begin position="216"/>
        <end position="229"/>
    </location>
</feature>
<keyword evidence="5" id="KW-0539">Nucleus</keyword>
<dbReference type="OrthoDB" id="441771at2759"/>
<feature type="coiled-coil region" evidence="7">
    <location>
        <begin position="747"/>
        <end position="804"/>
    </location>
</feature>
<dbReference type="PANTHER" id="PTHR23183:SF0">
    <property type="entry name" value="NUCLEOLAR PROTEIN 14"/>
    <property type="match status" value="1"/>
</dbReference>
<protein>
    <submittedName>
        <fullName evidence="9">Nucleolar protein 14</fullName>
    </submittedName>
</protein>
<dbReference type="Pfam" id="PF04147">
    <property type="entry name" value="Nop14"/>
    <property type="match status" value="1"/>
</dbReference>
<keyword evidence="10" id="KW-1185">Reference proteome</keyword>